<dbReference type="Proteomes" id="UP000016480">
    <property type="component" value="Unassembled WGS sequence"/>
</dbReference>
<dbReference type="AlphaFoldDB" id="A0A8T0C7K2"/>
<sequence length="44" mass="4957">MLLSGITGGEMGWQSVIKGNKKGAKKRLLRYLRIMQGLRLRNPS</sequence>
<protein>
    <submittedName>
        <fullName evidence="1">Uncharacterized protein</fullName>
    </submittedName>
</protein>
<name>A0A8T0C7K2_9GAMM</name>
<dbReference type="EMBL" id="AHCD03000035">
    <property type="protein sequence ID" value="KAF7786590.1"/>
    <property type="molecule type" value="Genomic_DNA"/>
</dbReference>
<evidence type="ECO:0000313" key="1">
    <source>
        <dbReference type="EMBL" id="KAF7786590.1"/>
    </source>
</evidence>
<organism evidence="1 2">
    <name type="scientific">Pseudoalteromonas rubra</name>
    <dbReference type="NCBI Taxonomy" id="43658"/>
    <lineage>
        <taxon>Bacteria</taxon>
        <taxon>Pseudomonadati</taxon>
        <taxon>Pseudomonadota</taxon>
        <taxon>Gammaproteobacteria</taxon>
        <taxon>Alteromonadales</taxon>
        <taxon>Pseudoalteromonadaceae</taxon>
        <taxon>Pseudoalteromonas</taxon>
    </lineage>
</organism>
<accession>A0A8T0C7K2</accession>
<evidence type="ECO:0000313" key="2">
    <source>
        <dbReference type="Proteomes" id="UP000016480"/>
    </source>
</evidence>
<proteinExistence type="predicted"/>
<gene>
    <name evidence="1" type="ORF">PRUB_a1207</name>
</gene>
<comment type="caution">
    <text evidence="1">The sequence shown here is derived from an EMBL/GenBank/DDBJ whole genome shotgun (WGS) entry which is preliminary data.</text>
</comment>
<reference evidence="1 2" key="1">
    <citation type="journal article" date="2012" name="J. Bacteriol.">
        <title>Genome sequence of the cycloprodigiosin-producing bacterial strain Pseudoalteromonas rubra ATCC 29570(T).</title>
        <authorList>
            <person name="Xie B.B."/>
            <person name="Shu Y.L."/>
            <person name="Qin Q.L."/>
            <person name="Rong J.C."/>
            <person name="Zhang X.Y."/>
            <person name="Chen X.L."/>
            <person name="Zhou B.C."/>
            <person name="Zhang Y.Z."/>
        </authorList>
    </citation>
    <scope>NUCLEOTIDE SEQUENCE [LARGE SCALE GENOMIC DNA]</scope>
    <source>
        <strain evidence="1 2">DSM 6842</strain>
    </source>
</reference>